<proteinExistence type="predicted"/>
<dbReference type="Proteomes" id="UP001314170">
    <property type="component" value="Unassembled WGS sequence"/>
</dbReference>
<evidence type="ECO:0000313" key="2">
    <source>
        <dbReference type="EMBL" id="CAK7332659.1"/>
    </source>
</evidence>
<organism evidence="2 3">
    <name type="scientific">Dovyalis caffra</name>
    <dbReference type="NCBI Taxonomy" id="77055"/>
    <lineage>
        <taxon>Eukaryota</taxon>
        <taxon>Viridiplantae</taxon>
        <taxon>Streptophyta</taxon>
        <taxon>Embryophyta</taxon>
        <taxon>Tracheophyta</taxon>
        <taxon>Spermatophyta</taxon>
        <taxon>Magnoliopsida</taxon>
        <taxon>eudicotyledons</taxon>
        <taxon>Gunneridae</taxon>
        <taxon>Pentapetalae</taxon>
        <taxon>rosids</taxon>
        <taxon>fabids</taxon>
        <taxon>Malpighiales</taxon>
        <taxon>Salicaceae</taxon>
        <taxon>Flacourtieae</taxon>
        <taxon>Dovyalis</taxon>
    </lineage>
</organism>
<name>A0AAV1RBB2_9ROSI</name>
<reference evidence="2 3" key="1">
    <citation type="submission" date="2024-01" db="EMBL/GenBank/DDBJ databases">
        <authorList>
            <person name="Waweru B."/>
        </authorList>
    </citation>
    <scope>NUCLEOTIDE SEQUENCE [LARGE SCALE GENOMIC DNA]</scope>
</reference>
<dbReference type="EMBL" id="CAWUPB010000913">
    <property type="protein sequence ID" value="CAK7332659.1"/>
    <property type="molecule type" value="Genomic_DNA"/>
</dbReference>
<feature type="compositionally biased region" description="Basic and acidic residues" evidence="1">
    <location>
        <begin position="58"/>
        <end position="70"/>
    </location>
</feature>
<gene>
    <name evidence="2" type="ORF">DCAF_LOCUS9092</name>
</gene>
<accession>A0AAV1RBB2</accession>
<evidence type="ECO:0000256" key="1">
    <source>
        <dbReference type="SAM" id="MobiDB-lite"/>
    </source>
</evidence>
<feature type="region of interest" description="Disordered" evidence="1">
    <location>
        <begin position="52"/>
        <end position="71"/>
    </location>
</feature>
<evidence type="ECO:0000313" key="3">
    <source>
        <dbReference type="Proteomes" id="UP001314170"/>
    </source>
</evidence>
<sequence length="84" mass="9955">MNRKSKMMREEIWKLHNKGVLGTVNNHNCSLVEQVREKIGRAIEEAKKDNPCLSVRNEPSRDNRMTTEKRDKRKKMVYLAENKD</sequence>
<comment type="caution">
    <text evidence="2">The sequence shown here is derived from an EMBL/GenBank/DDBJ whole genome shotgun (WGS) entry which is preliminary data.</text>
</comment>
<protein>
    <submittedName>
        <fullName evidence="2">Uncharacterized protein</fullName>
    </submittedName>
</protein>
<keyword evidence="3" id="KW-1185">Reference proteome</keyword>
<dbReference type="AlphaFoldDB" id="A0AAV1RBB2"/>